<dbReference type="STRING" id="1036611.A0A1L9PXJ9"/>
<dbReference type="InterPro" id="IPR029033">
    <property type="entry name" value="His_PPase_superfam"/>
</dbReference>
<protein>
    <recommendedName>
        <fullName evidence="5">Histidine phosphatase superfamily</fullName>
    </recommendedName>
</protein>
<dbReference type="GO" id="GO:0016791">
    <property type="term" value="F:phosphatase activity"/>
    <property type="evidence" value="ECO:0007669"/>
    <property type="project" value="TreeGrafter"/>
</dbReference>
<dbReference type="OrthoDB" id="258392at2759"/>
<reference evidence="4" key="1">
    <citation type="journal article" date="2017" name="Genome Biol.">
        <title>Comparative genomics reveals high biological diversity and specific adaptations in the industrially and medically important fungal genus Aspergillus.</title>
        <authorList>
            <person name="de Vries R.P."/>
            <person name="Riley R."/>
            <person name="Wiebenga A."/>
            <person name="Aguilar-Osorio G."/>
            <person name="Amillis S."/>
            <person name="Uchima C.A."/>
            <person name="Anderluh G."/>
            <person name="Asadollahi M."/>
            <person name="Askin M."/>
            <person name="Barry K."/>
            <person name="Battaglia E."/>
            <person name="Bayram O."/>
            <person name="Benocci T."/>
            <person name="Braus-Stromeyer S.A."/>
            <person name="Caldana C."/>
            <person name="Canovas D."/>
            <person name="Cerqueira G.C."/>
            <person name="Chen F."/>
            <person name="Chen W."/>
            <person name="Choi C."/>
            <person name="Clum A."/>
            <person name="Dos Santos R.A."/>
            <person name="Damasio A.R."/>
            <person name="Diallinas G."/>
            <person name="Emri T."/>
            <person name="Fekete E."/>
            <person name="Flipphi M."/>
            <person name="Freyberg S."/>
            <person name="Gallo A."/>
            <person name="Gournas C."/>
            <person name="Habgood R."/>
            <person name="Hainaut M."/>
            <person name="Harispe M.L."/>
            <person name="Henrissat B."/>
            <person name="Hilden K.S."/>
            <person name="Hope R."/>
            <person name="Hossain A."/>
            <person name="Karabika E."/>
            <person name="Karaffa L."/>
            <person name="Karanyi Z."/>
            <person name="Krasevec N."/>
            <person name="Kuo A."/>
            <person name="Kusch H."/>
            <person name="LaButti K."/>
            <person name="Lagendijk E.L."/>
            <person name="Lapidus A."/>
            <person name="Levasseur A."/>
            <person name="Lindquist E."/>
            <person name="Lipzen A."/>
            <person name="Logrieco A.F."/>
            <person name="MacCabe A."/>
            <person name="Maekelae M.R."/>
            <person name="Malavazi I."/>
            <person name="Melin P."/>
            <person name="Meyer V."/>
            <person name="Mielnichuk N."/>
            <person name="Miskei M."/>
            <person name="Molnar A.P."/>
            <person name="Mule G."/>
            <person name="Ngan C.Y."/>
            <person name="Orejas M."/>
            <person name="Orosz E."/>
            <person name="Ouedraogo J.P."/>
            <person name="Overkamp K.M."/>
            <person name="Park H.-S."/>
            <person name="Perrone G."/>
            <person name="Piumi F."/>
            <person name="Punt P.J."/>
            <person name="Ram A.F."/>
            <person name="Ramon A."/>
            <person name="Rauscher S."/>
            <person name="Record E."/>
            <person name="Riano-Pachon D.M."/>
            <person name="Robert V."/>
            <person name="Roehrig J."/>
            <person name="Ruller R."/>
            <person name="Salamov A."/>
            <person name="Salih N.S."/>
            <person name="Samson R.A."/>
            <person name="Sandor E."/>
            <person name="Sanguinetti M."/>
            <person name="Schuetze T."/>
            <person name="Sepcic K."/>
            <person name="Shelest E."/>
            <person name="Sherlock G."/>
            <person name="Sophianopoulou V."/>
            <person name="Squina F.M."/>
            <person name="Sun H."/>
            <person name="Susca A."/>
            <person name="Todd R.B."/>
            <person name="Tsang A."/>
            <person name="Unkles S.E."/>
            <person name="van de Wiele N."/>
            <person name="van Rossen-Uffink D."/>
            <person name="Oliveira J.V."/>
            <person name="Vesth T.C."/>
            <person name="Visser J."/>
            <person name="Yu J.-H."/>
            <person name="Zhou M."/>
            <person name="Andersen M.R."/>
            <person name="Archer D.B."/>
            <person name="Baker S.E."/>
            <person name="Benoit I."/>
            <person name="Brakhage A.A."/>
            <person name="Braus G.H."/>
            <person name="Fischer R."/>
            <person name="Frisvad J.C."/>
            <person name="Goldman G.H."/>
            <person name="Houbraken J."/>
            <person name="Oakley B."/>
            <person name="Pocsi I."/>
            <person name="Scazzocchio C."/>
            <person name="Seiboth B."/>
            <person name="vanKuyk P.A."/>
            <person name="Wortman J."/>
            <person name="Dyer P.S."/>
            <person name="Grigoriev I.V."/>
        </authorList>
    </citation>
    <scope>NUCLEOTIDE SEQUENCE [LARGE SCALE GENOMIC DNA]</scope>
    <source>
        <strain evidence="4">CBS 583.65</strain>
    </source>
</reference>
<dbReference type="PANTHER" id="PTHR11567:SF142">
    <property type="entry name" value="PHOSPHOGLYCERATE MUTASE-LIKE PROTEIN"/>
    <property type="match status" value="1"/>
</dbReference>
<gene>
    <name evidence="3" type="ORF">ASPVEDRAFT_313764</name>
</gene>
<feature type="transmembrane region" description="Helical" evidence="1">
    <location>
        <begin position="422"/>
        <end position="446"/>
    </location>
</feature>
<dbReference type="EMBL" id="KV878134">
    <property type="protein sequence ID" value="OJJ06146.1"/>
    <property type="molecule type" value="Genomic_DNA"/>
</dbReference>
<keyword evidence="2" id="KW-0732">Signal</keyword>
<dbReference type="SUPFAM" id="SSF53254">
    <property type="entry name" value="Phosphoglycerate mutase-like"/>
    <property type="match status" value="1"/>
</dbReference>
<dbReference type="RefSeq" id="XP_040671908.1">
    <property type="nucleotide sequence ID" value="XM_040810466.1"/>
</dbReference>
<dbReference type="InterPro" id="IPR050645">
    <property type="entry name" value="Histidine_acid_phosphatase"/>
</dbReference>
<name>A0A1L9PXJ9_ASPVE</name>
<sequence length="469" mass="50206">MRSSLQLLAVSALPLAQVSAETVLGAYVFARHGDRTAKILKNTELTDLGYREVFITGSSYNSRYINSSSSQYVAGISEDVVKLSQLTASAPADAVLQNSATGFLQGLYPPVGDLASQELRNKTTVHAPLDGYQLIPLSLIDSGASSEDSTWLQSTSNCQNGIVSSNNYYGSKLYNDLLDSTKSFYEDLAPLINTSFSESDRTFKNAYSIFDYLNVGYIHNTTNVPSAEQLHQAFLYANIEQYHLAYNSTEKIRAIAGQTLAAEMLMGLNETVTSKGKVKLHVEFGAYATFLSYFGLAQLPEVNVNFTGVPDYASSMAWELVTNSTSDSFPDPKDISVRFYFQNGTLSSSDDLTEYRLYGESSTAIPWSTFVEKTEEIAIMTTDQWCDACGNTDGQCSSSGDSGSGSASTDSASGGSGGISKAVAGVIGAMVTLGVILGLEALILLVGGFRLTRKGKGAAFAAAEVAENK</sequence>
<feature type="signal peptide" evidence="2">
    <location>
        <begin position="1"/>
        <end position="20"/>
    </location>
</feature>
<keyword evidence="1" id="KW-0812">Transmembrane</keyword>
<dbReference type="VEuPathDB" id="FungiDB:ASPVEDRAFT_313764"/>
<proteinExistence type="predicted"/>
<accession>A0A1L9PXJ9</accession>
<evidence type="ECO:0008006" key="5">
    <source>
        <dbReference type="Google" id="ProtNLM"/>
    </source>
</evidence>
<evidence type="ECO:0000256" key="1">
    <source>
        <dbReference type="SAM" id="Phobius"/>
    </source>
</evidence>
<dbReference type="Gene3D" id="3.40.50.1240">
    <property type="entry name" value="Phosphoglycerate mutase-like"/>
    <property type="match status" value="1"/>
</dbReference>
<evidence type="ECO:0000313" key="3">
    <source>
        <dbReference type="EMBL" id="OJJ06146.1"/>
    </source>
</evidence>
<evidence type="ECO:0000313" key="4">
    <source>
        <dbReference type="Proteomes" id="UP000184073"/>
    </source>
</evidence>
<keyword evidence="4" id="KW-1185">Reference proteome</keyword>
<organism evidence="3 4">
    <name type="scientific">Aspergillus versicolor CBS 583.65</name>
    <dbReference type="NCBI Taxonomy" id="1036611"/>
    <lineage>
        <taxon>Eukaryota</taxon>
        <taxon>Fungi</taxon>
        <taxon>Dikarya</taxon>
        <taxon>Ascomycota</taxon>
        <taxon>Pezizomycotina</taxon>
        <taxon>Eurotiomycetes</taxon>
        <taxon>Eurotiomycetidae</taxon>
        <taxon>Eurotiales</taxon>
        <taxon>Aspergillaceae</taxon>
        <taxon>Aspergillus</taxon>
        <taxon>Aspergillus subgen. Nidulantes</taxon>
    </lineage>
</organism>
<dbReference type="GeneID" id="63725977"/>
<dbReference type="AlphaFoldDB" id="A0A1L9PXJ9"/>
<dbReference type="PANTHER" id="PTHR11567">
    <property type="entry name" value="ACID PHOSPHATASE-RELATED"/>
    <property type="match status" value="1"/>
</dbReference>
<evidence type="ECO:0000256" key="2">
    <source>
        <dbReference type="SAM" id="SignalP"/>
    </source>
</evidence>
<feature type="chain" id="PRO_5013132314" description="Histidine phosphatase superfamily" evidence="2">
    <location>
        <begin position="21"/>
        <end position="469"/>
    </location>
</feature>
<keyword evidence="1" id="KW-1133">Transmembrane helix</keyword>
<keyword evidence="1" id="KW-0472">Membrane</keyword>
<dbReference type="Proteomes" id="UP000184073">
    <property type="component" value="Unassembled WGS sequence"/>
</dbReference>